<evidence type="ECO:0000256" key="4">
    <source>
        <dbReference type="ARBA" id="ARBA00022737"/>
    </source>
</evidence>
<keyword evidence="5 9" id="KW-1133">Transmembrane helix</keyword>
<dbReference type="PROSITE" id="PS51846">
    <property type="entry name" value="CNNM"/>
    <property type="match status" value="1"/>
</dbReference>
<dbReference type="Proteomes" id="UP000196053">
    <property type="component" value="Chromosome I"/>
</dbReference>
<sequence length="445" mass="50187">MEDNPDANHIGFQLMILAALTLTNAFFACAEMAMVSVNKSKVRKLADEGKKSAKLVLKFLDEPTKFLSTIQVAITLAGFFSSASAATGLSEPVGAWLTKKGIPYGAKISFFVVTLILSYITLVFGELVPKRIALHKPEAISLFCVKPVSIVANIASPFIKLLTFSTNLVTKPFGMSEGNTEEMLSREEIKSLVKEGQVHGVLDRREKEMIDSIMEFDDKMAKEIMTPRINVFAIDISEPLEEYIEELMEAKYSRIPVYDDDVDNIIGILFIKDFLREAIKHGPSKVDIRSILRKPYFVPDSKFIRDLLRELQQSKKQIAVLINEYGGFAGIVTMEDLVEEVMGEIEDEYDPDLVKIKQIDANTYLVDGLVTIGEINNKLDLNLYSEYYDTISGFLIDQIGFIPKEEDDRIIEIDNLVFKLESVKHKRIDKVKLYIGSKKEPEEDI</sequence>
<accession>A0A0K8J8U1</accession>
<dbReference type="PROSITE" id="PS51371">
    <property type="entry name" value="CBS"/>
    <property type="match status" value="2"/>
</dbReference>
<keyword evidence="7 9" id="KW-0472">Membrane</keyword>
<dbReference type="InterPro" id="IPR002550">
    <property type="entry name" value="CNNM"/>
</dbReference>
<evidence type="ECO:0000256" key="6">
    <source>
        <dbReference type="ARBA" id="ARBA00023122"/>
    </source>
</evidence>
<name>A0A0K8J8U1_9FIRM</name>
<evidence type="ECO:0000259" key="12">
    <source>
        <dbReference type="PROSITE" id="PS51846"/>
    </source>
</evidence>
<dbReference type="CDD" id="cd04590">
    <property type="entry name" value="CBS_pair_CorC_HlyC_assoc"/>
    <property type="match status" value="1"/>
</dbReference>
<evidence type="ECO:0000256" key="9">
    <source>
        <dbReference type="PROSITE-ProRule" id="PRU01193"/>
    </source>
</evidence>
<comment type="subcellular location">
    <subcellularLocation>
        <location evidence="1">Membrane</location>
        <topology evidence="1">Multi-pass membrane protein</topology>
    </subcellularLocation>
</comment>
<dbReference type="KEGG" id="hsd:SD1D_2138"/>
<dbReference type="InterPro" id="IPR044751">
    <property type="entry name" value="Ion_transp-like_CBS"/>
</dbReference>
<dbReference type="OrthoDB" id="9798188at2"/>
<dbReference type="InterPro" id="IPR046342">
    <property type="entry name" value="CBS_dom_sf"/>
</dbReference>
<feature type="domain" description="CBS" evidence="11">
    <location>
        <begin position="225"/>
        <end position="284"/>
    </location>
</feature>
<dbReference type="Pfam" id="PF00571">
    <property type="entry name" value="CBS"/>
    <property type="match status" value="2"/>
</dbReference>
<feature type="domain" description="CNNM transmembrane" evidence="12">
    <location>
        <begin position="6"/>
        <end position="206"/>
    </location>
</feature>
<dbReference type="Gene3D" id="3.10.580.10">
    <property type="entry name" value="CBS-domain"/>
    <property type="match status" value="1"/>
</dbReference>
<keyword evidence="3 9" id="KW-0812">Transmembrane</keyword>
<dbReference type="Gene3D" id="3.30.465.10">
    <property type="match status" value="1"/>
</dbReference>
<evidence type="ECO:0000313" key="14">
    <source>
        <dbReference type="Proteomes" id="UP000196053"/>
    </source>
</evidence>
<feature type="transmembrane region" description="Helical" evidence="10">
    <location>
        <begin position="108"/>
        <end position="128"/>
    </location>
</feature>
<evidence type="ECO:0000256" key="5">
    <source>
        <dbReference type="ARBA" id="ARBA00022989"/>
    </source>
</evidence>
<proteinExistence type="inferred from homology"/>
<evidence type="ECO:0000256" key="7">
    <source>
        <dbReference type="ARBA" id="ARBA00023136"/>
    </source>
</evidence>
<keyword evidence="14" id="KW-1185">Reference proteome</keyword>
<dbReference type="EMBL" id="LN879430">
    <property type="protein sequence ID" value="CUH93673.1"/>
    <property type="molecule type" value="Genomic_DNA"/>
</dbReference>
<evidence type="ECO:0000259" key="11">
    <source>
        <dbReference type="PROSITE" id="PS51371"/>
    </source>
</evidence>
<protein>
    <recommendedName>
        <fullName evidence="15">HlyC/CorC family transporter</fullName>
    </recommendedName>
</protein>
<gene>
    <name evidence="13" type="ORF">SD1D_2138</name>
</gene>
<dbReference type="SUPFAM" id="SSF54631">
    <property type="entry name" value="CBS-domain pair"/>
    <property type="match status" value="1"/>
</dbReference>
<evidence type="ECO:0000256" key="3">
    <source>
        <dbReference type="ARBA" id="ARBA00022692"/>
    </source>
</evidence>
<reference evidence="14" key="1">
    <citation type="submission" date="2015-09" db="EMBL/GenBank/DDBJ databases">
        <authorList>
            <person name="Wibberg D."/>
        </authorList>
    </citation>
    <scope>NUCLEOTIDE SEQUENCE [LARGE SCALE GENOMIC DNA]</scope>
    <source>
        <strain evidence="14">SD1D</strain>
    </source>
</reference>
<dbReference type="AlphaFoldDB" id="A0A0K8J8U1"/>
<evidence type="ECO:0008006" key="15">
    <source>
        <dbReference type="Google" id="ProtNLM"/>
    </source>
</evidence>
<dbReference type="PANTHER" id="PTHR22777">
    <property type="entry name" value="HEMOLYSIN-RELATED"/>
    <property type="match status" value="1"/>
</dbReference>
<dbReference type="RefSeq" id="WP_058258905.1">
    <property type="nucleotide sequence ID" value="NZ_DUPS01000032.1"/>
</dbReference>
<dbReference type="GO" id="GO:0005886">
    <property type="term" value="C:plasma membrane"/>
    <property type="evidence" value="ECO:0007669"/>
    <property type="project" value="TreeGrafter"/>
</dbReference>
<evidence type="ECO:0000256" key="1">
    <source>
        <dbReference type="ARBA" id="ARBA00004141"/>
    </source>
</evidence>
<dbReference type="InterPro" id="IPR036318">
    <property type="entry name" value="FAD-bd_PCMH-like_sf"/>
</dbReference>
<dbReference type="InterPro" id="IPR005170">
    <property type="entry name" value="Transptr-assoc_dom"/>
</dbReference>
<evidence type="ECO:0000256" key="8">
    <source>
        <dbReference type="PROSITE-ProRule" id="PRU00703"/>
    </source>
</evidence>
<dbReference type="PANTHER" id="PTHR22777:SF17">
    <property type="entry name" value="UPF0053 PROTEIN SLL0260"/>
    <property type="match status" value="1"/>
</dbReference>
<organism evidence="13 14">
    <name type="scientific">Herbinix luporum</name>
    <dbReference type="NCBI Taxonomy" id="1679721"/>
    <lineage>
        <taxon>Bacteria</taxon>
        <taxon>Bacillati</taxon>
        <taxon>Bacillota</taxon>
        <taxon>Clostridia</taxon>
        <taxon>Lachnospirales</taxon>
        <taxon>Lachnospiraceae</taxon>
        <taxon>Herbinix</taxon>
    </lineage>
</organism>
<dbReference type="InterPro" id="IPR016169">
    <property type="entry name" value="FAD-bd_PCMH_sub2"/>
</dbReference>
<feature type="transmembrane region" description="Helical" evidence="10">
    <location>
        <begin position="12"/>
        <end position="35"/>
    </location>
</feature>
<dbReference type="Pfam" id="PF01595">
    <property type="entry name" value="CNNM"/>
    <property type="match status" value="1"/>
</dbReference>
<dbReference type="Pfam" id="PF03471">
    <property type="entry name" value="CorC_HlyC"/>
    <property type="match status" value="1"/>
</dbReference>
<keyword evidence="6 8" id="KW-0129">CBS domain</keyword>
<dbReference type="FunFam" id="3.10.580.10:FF:000002">
    <property type="entry name" value="Magnesium/cobalt efflux protein CorC"/>
    <property type="match status" value="1"/>
</dbReference>
<feature type="domain" description="CBS" evidence="11">
    <location>
        <begin position="291"/>
        <end position="348"/>
    </location>
</feature>
<dbReference type="SMART" id="SM00116">
    <property type="entry name" value="CBS"/>
    <property type="match status" value="2"/>
</dbReference>
<dbReference type="SMART" id="SM01091">
    <property type="entry name" value="CorC_HlyC"/>
    <property type="match status" value="1"/>
</dbReference>
<dbReference type="InterPro" id="IPR000644">
    <property type="entry name" value="CBS_dom"/>
</dbReference>
<evidence type="ECO:0000256" key="10">
    <source>
        <dbReference type="SAM" id="Phobius"/>
    </source>
</evidence>
<dbReference type="GO" id="GO:0050660">
    <property type="term" value="F:flavin adenine dinucleotide binding"/>
    <property type="evidence" value="ECO:0007669"/>
    <property type="project" value="InterPro"/>
</dbReference>
<dbReference type="SUPFAM" id="SSF56176">
    <property type="entry name" value="FAD-binding/transporter-associated domain-like"/>
    <property type="match status" value="1"/>
</dbReference>
<evidence type="ECO:0000256" key="2">
    <source>
        <dbReference type="ARBA" id="ARBA00006337"/>
    </source>
</evidence>
<evidence type="ECO:0000313" key="13">
    <source>
        <dbReference type="EMBL" id="CUH93673.1"/>
    </source>
</evidence>
<comment type="similarity">
    <text evidence="2">Belongs to the UPF0053 family.</text>
</comment>
<keyword evidence="4" id="KW-0677">Repeat</keyword>